<dbReference type="PROSITE" id="PS00517">
    <property type="entry name" value="RNASE_3_1"/>
    <property type="match status" value="1"/>
</dbReference>
<evidence type="ECO:0000259" key="2">
    <source>
        <dbReference type="PROSITE" id="PS50142"/>
    </source>
</evidence>
<name>A0ABN8I668_9NEOP</name>
<dbReference type="CDD" id="cd00593">
    <property type="entry name" value="RIBOc"/>
    <property type="match status" value="1"/>
</dbReference>
<evidence type="ECO:0000313" key="4">
    <source>
        <dbReference type="Proteomes" id="UP000837857"/>
    </source>
</evidence>
<dbReference type="Pfam" id="PF00636">
    <property type="entry name" value="Ribonuclease_3"/>
    <property type="match status" value="1"/>
</dbReference>
<evidence type="ECO:0000313" key="3">
    <source>
        <dbReference type="EMBL" id="CAH2047075.1"/>
    </source>
</evidence>
<dbReference type="EMBL" id="OW152829">
    <property type="protein sequence ID" value="CAH2047075.1"/>
    <property type="molecule type" value="Genomic_DNA"/>
</dbReference>
<dbReference type="Gene3D" id="1.10.1520.10">
    <property type="entry name" value="Ribonuclease III domain"/>
    <property type="match status" value="2"/>
</dbReference>
<dbReference type="Proteomes" id="UP000837857">
    <property type="component" value="Chromosome 17"/>
</dbReference>
<dbReference type="SMART" id="SM00535">
    <property type="entry name" value="RIBOc"/>
    <property type="match status" value="1"/>
</dbReference>
<accession>A0ABN8I668</accession>
<evidence type="ECO:0000256" key="1">
    <source>
        <dbReference type="ARBA" id="ARBA00022801"/>
    </source>
</evidence>
<dbReference type="InterPro" id="IPR000999">
    <property type="entry name" value="RNase_III_dom"/>
</dbReference>
<proteinExistence type="predicted"/>
<feature type="non-terminal residue" evidence="3">
    <location>
        <position position="1"/>
    </location>
</feature>
<dbReference type="SUPFAM" id="SSF69065">
    <property type="entry name" value="RNase III domain-like"/>
    <property type="match status" value="1"/>
</dbReference>
<keyword evidence="1" id="KW-0378">Hydrolase</keyword>
<dbReference type="Pfam" id="PF20932">
    <property type="entry name" value="Dicer_dsRBD"/>
    <property type="match status" value="1"/>
</dbReference>
<reference evidence="3" key="1">
    <citation type="submission" date="2022-03" db="EMBL/GenBank/DDBJ databases">
        <authorList>
            <person name="Martin H S."/>
        </authorList>
    </citation>
    <scope>NUCLEOTIDE SEQUENCE</scope>
</reference>
<protein>
    <recommendedName>
        <fullName evidence="2">RNase III domain-containing protein</fullName>
    </recommendedName>
</protein>
<feature type="domain" description="RNase III" evidence="2">
    <location>
        <begin position="124"/>
        <end position="283"/>
    </location>
</feature>
<gene>
    <name evidence="3" type="ORF">IPOD504_LOCUS5618</name>
</gene>
<dbReference type="PANTHER" id="PTHR14950">
    <property type="entry name" value="DICER-RELATED"/>
    <property type="match status" value="1"/>
</dbReference>
<organism evidence="3 4">
    <name type="scientific">Iphiclides podalirius</name>
    <name type="common">scarce swallowtail</name>
    <dbReference type="NCBI Taxonomy" id="110791"/>
    <lineage>
        <taxon>Eukaryota</taxon>
        <taxon>Metazoa</taxon>
        <taxon>Ecdysozoa</taxon>
        <taxon>Arthropoda</taxon>
        <taxon>Hexapoda</taxon>
        <taxon>Insecta</taxon>
        <taxon>Pterygota</taxon>
        <taxon>Neoptera</taxon>
        <taxon>Endopterygota</taxon>
        <taxon>Lepidoptera</taxon>
        <taxon>Glossata</taxon>
        <taxon>Ditrysia</taxon>
        <taxon>Papilionoidea</taxon>
        <taxon>Papilionidae</taxon>
        <taxon>Papilioninae</taxon>
        <taxon>Iphiclides</taxon>
    </lineage>
</organism>
<sequence length="378" mass="42910">MQFSLEEALSGELSSKSWSQIQSRYTDFDGAAENEPKWSVQNSMQCYVQAQAVPDKTIADCVEAIIGTYLINGGVPAGVKILEWFKIIPAADRLETLLRRRVSTVVTHKKATVDEIDYLLNYVRSDIQEILNYKFNDPALLLEALSHPSYIRNRHTPSYERLEFLGDAVLDFLITSHIFENCRDFKPGEITDLRSALVNNVTFAAYVVKLGLHKYICTQLNPQLADAILAFVEHQEQRDHEIVEDVLYLIEEEECQIAQYVEVPKTLSDIFESLTGAIYLDSGGCLETVWKVIYRIMHKEINNFSKRIPLQPVRVLSEMIYACPHFGNPIVTKTEIPKVMVPVTFTKEGRQHTVYGVGTNKYQAKRAASKLALKILAC</sequence>
<dbReference type="Gene3D" id="3.30.160.20">
    <property type="match status" value="1"/>
</dbReference>
<keyword evidence="4" id="KW-1185">Reference proteome</keyword>
<dbReference type="PROSITE" id="PS50142">
    <property type="entry name" value="RNASE_3_2"/>
    <property type="match status" value="1"/>
</dbReference>
<dbReference type="PANTHER" id="PTHR14950:SF37">
    <property type="entry name" value="ENDORIBONUCLEASE DICER"/>
    <property type="match status" value="1"/>
</dbReference>
<dbReference type="InterPro" id="IPR036389">
    <property type="entry name" value="RNase_III_sf"/>
</dbReference>
<dbReference type="InterPro" id="IPR044441">
    <property type="entry name" value="DICER_DSRM"/>
</dbReference>
<dbReference type="SUPFAM" id="SSF54768">
    <property type="entry name" value="dsRNA-binding domain-like"/>
    <property type="match status" value="1"/>
</dbReference>